<evidence type="ECO:0000313" key="2">
    <source>
        <dbReference type="Proteomes" id="UP000565078"/>
    </source>
</evidence>
<name>A0A7J4IXP2_9ARCH</name>
<proteinExistence type="predicted"/>
<protein>
    <submittedName>
        <fullName evidence="1">Uncharacterized protein</fullName>
    </submittedName>
</protein>
<accession>A0A7J4IXP2</accession>
<comment type="caution">
    <text evidence="1">The sequence shown here is derived from an EMBL/GenBank/DDBJ whole genome shotgun (WGS) entry which is preliminary data.</text>
</comment>
<organism evidence="1 2">
    <name type="scientific">Candidatus Iainarchaeum sp</name>
    <dbReference type="NCBI Taxonomy" id="3101447"/>
    <lineage>
        <taxon>Archaea</taxon>
        <taxon>Candidatus Iainarchaeota</taxon>
        <taxon>Candidatus Iainarchaeia</taxon>
        <taxon>Candidatus Iainarchaeales</taxon>
        <taxon>Candidatus Iainarchaeaceae</taxon>
        <taxon>Candidatus Iainarchaeum</taxon>
    </lineage>
</organism>
<dbReference type="EMBL" id="DUGC01000104">
    <property type="protein sequence ID" value="HIH10282.1"/>
    <property type="molecule type" value="Genomic_DNA"/>
</dbReference>
<dbReference type="Proteomes" id="UP000565078">
    <property type="component" value="Unassembled WGS sequence"/>
</dbReference>
<sequence length="1506" mass="161877">MKFPVIVPIMLVALLVLASYPSAAYVQINAVNGPFVTDSNILLIAKVYDNNGGAKNNVDLNTYAVNLATGEATNLRYDGSVQGILFRGDINFSAAGDYNIVAIDLNDSVSSTVSIKVRPLSGITTSFNSHNPPFNINSGEDINFTLQGKNGASVDTNAILRIKLVSDANNSQASPTVDINANGFDQNAIDTSSLSQGLYYIDVNNGLALIPITVFKFKAFLNLQDDLNNTTTVFGQGKTVTIIGRATNFDGNDNYTISSAVVTVTTPAGSTSTLATCTTGSQLKCTYSIAPDASAGDYTVNAGITVGSDSINVRRGFTVQAYSMNFFAKEFTGGKAGKEKMPSVYPTNSDVNFEVHFTETSSGLEMSGDVNMNNRFCQDQNISVFIQKVGDKDVNSIPDINYYREANPNYCNIKIIAPSVQGTYTVAAVANVGAQTLRKSTVLNVQNFMIFSMPVAPDTYDPNTPSGKFTFYKGESVGLNPSYVDLNGILSPKIVRVRQIKVFESSGVRTFSGTDVNWNSDKNIMTLSASAVNTLAGGFKPVEAVVDVNMVNVPDANSVTAFGMFKLNVMNLSAQLVSTTDSNATRKSESFGPASVGLDENIHVKVTALSGTAGISGAAVSLQSMRNMDTWEEVDTSGVASKVTDANGNATLTIGRLQDLGLGSGGYMVEAKVTTTDGNEDTAETFFEARRFVVFLQPLDTRTGTQCQFAQNFRKGGDMNFVIRAFNPRLGFGAGDVNVSITRSISPLKVLYFGSPSKPQFPPIEVPDVNFDVNSSYPCMSMGGGPVAPSTTDLAEISIYKTTGQWQAGFYNISLQVDANGGTLDGNREIGRGFMQLQSFMFNVSPAQISQYGAPTGKPGGAFDLNVTLAGATGSATVSAKLIDPNGGERFEMAESGENTTDLNLGYANSDVNGYRAESYNSPDDCNATYCPSKSITMNSLNAAQVIARDQNVLSVMIPSSAKQQDYMIELTATDSAGASATGDVFLQIKTFKLINFGWWDTMYGVWGMNDNAELDWNATDVASGQAYYRYQPQMGADGGSMPTIDLNFMVNYTSRALIVDINGDRNFMTPNMDQNITPGAFLSNRVATTDANKFIITDISRVGAQEPGIKFIRRSALDANSSNFGYIGAYPADTNFTIPVLVKDASGLPMDANVTVTNIAIYNPGSFFPTYMSSRSCSGLAELIYCNLSAADFNSVYDQTDANGLAVVNMRVGKPGSRLMLEMTVWRTTDEGTALGTTQKLQPFEGPTIDVKKYTVTTLVTGPRVRMDYNSTLRSSVSDLNIFDMLTSAAVDASRLDAYIGVYYGAVGDRNGLLGDINADMNWYFVRVDANTLWVDDDKNIAINPSAAEQGAFRSFACTDFNSQCAITYAAGSDTRMYWNRDTNSDTNAMDSNITFYPVYSDPFNPQNAPNRDANVQVAVTLTNLSGVSLSDVYNISNVRLENYAQWTTQALSPASYSNKAGTTLISIGKLSDTNKSAGQYSLVFRLRVGSGAETEERAFLNVKN</sequence>
<reference evidence="2" key="1">
    <citation type="journal article" date="2020" name="bioRxiv">
        <title>A rank-normalized archaeal taxonomy based on genome phylogeny resolves widespread incomplete and uneven classifications.</title>
        <authorList>
            <person name="Rinke C."/>
            <person name="Chuvochina M."/>
            <person name="Mussig A.J."/>
            <person name="Chaumeil P.-A."/>
            <person name="Waite D.W."/>
            <person name="Whitman W.B."/>
            <person name="Parks D.H."/>
            <person name="Hugenholtz P."/>
        </authorList>
    </citation>
    <scope>NUCLEOTIDE SEQUENCE [LARGE SCALE GENOMIC DNA]</scope>
</reference>
<evidence type="ECO:0000313" key="1">
    <source>
        <dbReference type="EMBL" id="HIH10282.1"/>
    </source>
</evidence>
<gene>
    <name evidence="1" type="ORF">HA254_06480</name>
</gene>